<dbReference type="EMBL" id="JAICCE010000003">
    <property type="protein sequence ID" value="KAG9279206.1"/>
    <property type="molecule type" value="Genomic_DNA"/>
</dbReference>
<organism evidence="3 4">
    <name type="scientific">Astyanax mexicanus</name>
    <name type="common">Blind cave fish</name>
    <name type="synonym">Astyanax fasciatus mexicanus</name>
    <dbReference type="NCBI Taxonomy" id="7994"/>
    <lineage>
        <taxon>Eukaryota</taxon>
        <taxon>Metazoa</taxon>
        <taxon>Chordata</taxon>
        <taxon>Craniata</taxon>
        <taxon>Vertebrata</taxon>
        <taxon>Euteleostomi</taxon>
        <taxon>Actinopterygii</taxon>
        <taxon>Neopterygii</taxon>
        <taxon>Teleostei</taxon>
        <taxon>Ostariophysi</taxon>
        <taxon>Characiformes</taxon>
        <taxon>Characoidei</taxon>
        <taxon>Acestrorhamphidae</taxon>
        <taxon>Acestrorhamphinae</taxon>
        <taxon>Astyanax</taxon>
    </lineage>
</organism>
<evidence type="ECO:0000256" key="2">
    <source>
        <dbReference type="SAM" id="Phobius"/>
    </source>
</evidence>
<keyword evidence="2" id="KW-0472">Membrane</keyword>
<dbReference type="AlphaFoldDB" id="A0A8T2MCD8"/>
<feature type="region of interest" description="Disordered" evidence="1">
    <location>
        <begin position="250"/>
        <end position="274"/>
    </location>
</feature>
<name>A0A8T2MCD8_ASTMX</name>
<dbReference type="Proteomes" id="UP000752171">
    <property type="component" value="Unassembled WGS sequence"/>
</dbReference>
<comment type="caution">
    <text evidence="3">The sequence shown here is derived from an EMBL/GenBank/DDBJ whole genome shotgun (WGS) entry which is preliminary data.</text>
</comment>
<proteinExistence type="predicted"/>
<accession>A0A8T2MCD8</accession>
<keyword evidence="2" id="KW-0812">Transmembrane</keyword>
<evidence type="ECO:0000313" key="3">
    <source>
        <dbReference type="EMBL" id="KAG9279206.1"/>
    </source>
</evidence>
<evidence type="ECO:0000313" key="4">
    <source>
        <dbReference type="Proteomes" id="UP000752171"/>
    </source>
</evidence>
<feature type="region of interest" description="Disordered" evidence="1">
    <location>
        <begin position="199"/>
        <end position="218"/>
    </location>
</feature>
<protein>
    <submittedName>
        <fullName evidence="3">Uncharacterized protein</fullName>
    </submittedName>
</protein>
<reference evidence="3 4" key="1">
    <citation type="submission" date="2021-07" db="EMBL/GenBank/DDBJ databases">
        <authorList>
            <person name="Imarazene B."/>
            <person name="Zahm M."/>
            <person name="Klopp C."/>
            <person name="Cabau C."/>
            <person name="Beille S."/>
            <person name="Jouanno E."/>
            <person name="Castinel A."/>
            <person name="Lluch J."/>
            <person name="Gil L."/>
            <person name="Kuchtly C."/>
            <person name="Lopez Roques C."/>
            <person name="Donnadieu C."/>
            <person name="Parrinello H."/>
            <person name="Journot L."/>
            <person name="Du K."/>
            <person name="Schartl M."/>
            <person name="Retaux S."/>
            <person name="Guiguen Y."/>
        </authorList>
    </citation>
    <scope>NUCLEOTIDE SEQUENCE [LARGE SCALE GENOMIC DNA]</scope>
    <source>
        <strain evidence="3">Pach_M1</strain>
        <tissue evidence="3">Testis</tissue>
    </source>
</reference>
<gene>
    <name evidence="3" type="ORF">AMEX_G4717</name>
</gene>
<feature type="transmembrane region" description="Helical" evidence="2">
    <location>
        <begin position="54"/>
        <end position="75"/>
    </location>
</feature>
<sequence length="274" mass="31269">MPRNQTTATTDQGNQLHTNLTQVTHGIRTSVNQNQTNSTAVTQRIRTSAPRPDWLLYTIPSIAFVIGLLLFITVCNKLRPRESARVRKVSAIKTIENRTTSEPNNICSGSIVADPKTESSLKKQEAQSYENVSAAIYNNQDEVTYYVTQDDDYITPDAMEDYMTMQEQNQSNHLQPPHNTTDTDGESYENMEACVYAQPRNSRRKHTVSPEDDESYENMEGTISPYKSHLTTHNSTNTLDDESYERMDSIQAPGDVRERADREGEQWYFRQKTV</sequence>
<feature type="compositionally biased region" description="Basic and acidic residues" evidence="1">
    <location>
        <begin position="255"/>
        <end position="265"/>
    </location>
</feature>
<keyword evidence="2" id="KW-1133">Transmembrane helix</keyword>
<evidence type="ECO:0000256" key="1">
    <source>
        <dbReference type="SAM" id="MobiDB-lite"/>
    </source>
</evidence>